<reference evidence="2 3" key="1">
    <citation type="journal article" date="2018" name="Nat. Ecol. Evol.">
        <title>Shark genomes provide insights into elasmobranch evolution and the origin of vertebrates.</title>
        <authorList>
            <person name="Hara Y"/>
            <person name="Yamaguchi K"/>
            <person name="Onimaru K"/>
            <person name="Kadota M"/>
            <person name="Koyanagi M"/>
            <person name="Keeley SD"/>
            <person name="Tatsumi K"/>
            <person name="Tanaka K"/>
            <person name="Motone F"/>
            <person name="Kageyama Y"/>
            <person name="Nozu R"/>
            <person name="Adachi N"/>
            <person name="Nishimura O"/>
            <person name="Nakagawa R"/>
            <person name="Tanegashima C"/>
            <person name="Kiyatake I"/>
            <person name="Matsumoto R"/>
            <person name="Murakumo K"/>
            <person name="Nishida K"/>
            <person name="Terakita A"/>
            <person name="Kuratani S"/>
            <person name="Sato K"/>
            <person name="Hyodo S Kuraku.S."/>
        </authorList>
    </citation>
    <scope>NUCLEOTIDE SEQUENCE [LARGE SCALE GENOMIC DNA]</scope>
</reference>
<evidence type="ECO:0000313" key="2">
    <source>
        <dbReference type="EMBL" id="GCC28883.1"/>
    </source>
</evidence>
<dbReference type="EMBL" id="BEZZ01000224">
    <property type="protein sequence ID" value="GCC28883.1"/>
    <property type="molecule type" value="Genomic_DNA"/>
</dbReference>
<feature type="region of interest" description="Disordered" evidence="1">
    <location>
        <begin position="22"/>
        <end position="42"/>
    </location>
</feature>
<proteinExistence type="predicted"/>
<name>A0A401SEU5_CHIPU</name>
<protein>
    <submittedName>
        <fullName evidence="2">Uncharacterized protein</fullName>
    </submittedName>
</protein>
<evidence type="ECO:0000313" key="3">
    <source>
        <dbReference type="Proteomes" id="UP000287033"/>
    </source>
</evidence>
<gene>
    <name evidence="2" type="ORF">chiPu_0007317</name>
</gene>
<keyword evidence="3" id="KW-1185">Reference proteome</keyword>
<sequence length="79" mass="8071">MGSVSRGSELGSGHRGRVVCGGGVVGSVSRSSLFDGGGRRGSMFGDRREVAWLAMSAEVTLLASAEVMPSSLVVERTNG</sequence>
<evidence type="ECO:0000256" key="1">
    <source>
        <dbReference type="SAM" id="MobiDB-lite"/>
    </source>
</evidence>
<dbReference type="AlphaFoldDB" id="A0A401SEU5"/>
<dbReference type="Proteomes" id="UP000287033">
    <property type="component" value="Unassembled WGS sequence"/>
</dbReference>
<accession>A0A401SEU5</accession>
<comment type="caution">
    <text evidence="2">The sequence shown here is derived from an EMBL/GenBank/DDBJ whole genome shotgun (WGS) entry which is preliminary data.</text>
</comment>
<organism evidence="2 3">
    <name type="scientific">Chiloscyllium punctatum</name>
    <name type="common">Brownbanded bambooshark</name>
    <name type="synonym">Hemiscyllium punctatum</name>
    <dbReference type="NCBI Taxonomy" id="137246"/>
    <lineage>
        <taxon>Eukaryota</taxon>
        <taxon>Metazoa</taxon>
        <taxon>Chordata</taxon>
        <taxon>Craniata</taxon>
        <taxon>Vertebrata</taxon>
        <taxon>Chondrichthyes</taxon>
        <taxon>Elasmobranchii</taxon>
        <taxon>Galeomorphii</taxon>
        <taxon>Galeoidea</taxon>
        <taxon>Orectolobiformes</taxon>
        <taxon>Hemiscylliidae</taxon>
        <taxon>Chiloscyllium</taxon>
    </lineage>
</organism>